<evidence type="ECO:0000256" key="1">
    <source>
        <dbReference type="ARBA" id="ARBA00003314"/>
    </source>
</evidence>
<dbReference type="Gene3D" id="2.40.50.140">
    <property type="entry name" value="Nucleic acid-binding proteins"/>
    <property type="match status" value="1"/>
</dbReference>
<name>A0A257SG98_9PROT</name>
<reference evidence="22 23" key="1">
    <citation type="submission" date="2017-03" db="EMBL/GenBank/DDBJ databases">
        <title>Lifting the veil on microbial sulfur biogeochemistry in mining wastewaters.</title>
        <authorList>
            <person name="Kantor R.S."/>
            <person name="Colenbrander Nelson T."/>
            <person name="Marshall S."/>
            <person name="Bennett D."/>
            <person name="Apte S."/>
            <person name="Camacho D."/>
            <person name="Thomas B.C."/>
            <person name="Warren L.A."/>
            <person name="Banfield J.F."/>
        </authorList>
    </citation>
    <scope>NUCLEOTIDE SEQUENCE [LARGE SCALE GENOMIC DNA]</scope>
    <source>
        <strain evidence="22">21-59-9</strain>
    </source>
</reference>
<evidence type="ECO:0000313" key="22">
    <source>
        <dbReference type="EMBL" id="OYV72165.1"/>
    </source>
</evidence>
<accession>A0A257SG98</accession>
<dbReference type="GO" id="GO:0004825">
    <property type="term" value="F:methionine-tRNA ligase activity"/>
    <property type="evidence" value="ECO:0007669"/>
    <property type="project" value="UniProtKB-EC"/>
</dbReference>
<evidence type="ECO:0000256" key="17">
    <source>
        <dbReference type="ARBA" id="ARBA00030904"/>
    </source>
</evidence>
<dbReference type="GO" id="GO:0005524">
    <property type="term" value="F:ATP binding"/>
    <property type="evidence" value="ECO:0007669"/>
    <property type="project" value="UniProtKB-KW"/>
</dbReference>
<evidence type="ECO:0000256" key="19">
    <source>
        <dbReference type="PROSITE-ProRule" id="PRU00209"/>
    </source>
</evidence>
<dbReference type="InterPro" id="IPR012340">
    <property type="entry name" value="NA-bd_OB-fold"/>
</dbReference>
<comment type="function">
    <text evidence="1">Is required not only for elongation of protein synthesis but also for the initiation of all mRNA translation through initiator tRNA(fMet) aminoacylation.</text>
</comment>
<dbReference type="Gene3D" id="1.10.730.10">
    <property type="entry name" value="Isoleucyl-tRNA Synthetase, Domain 1"/>
    <property type="match status" value="1"/>
</dbReference>
<dbReference type="InterPro" id="IPR009080">
    <property type="entry name" value="tRNAsynth_Ia_anticodon-bd"/>
</dbReference>
<dbReference type="SUPFAM" id="SSF50249">
    <property type="entry name" value="Nucleic acid-binding proteins"/>
    <property type="match status" value="1"/>
</dbReference>
<evidence type="ECO:0000256" key="13">
    <source>
        <dbReference type="ARBA" id="ARBA00022840"/>
    </source>
</evidence>
<dbReference type="NCBIfam" id="TIGR00399">
    <property type="entry name" value="metG_C_term"/>
    <property type="match status" value="1"/>
</dbReference>
<evidence type="ECO:0000256" key="12">
    <source>
        <dbReference type="ARBA" id="ARBA00022833"/>
    </source>
</evidence>
<dbReference type="Proteomes" id="UP000216779">
    <property type="component" value="Unassembled WGS sequence"/>
</dbReference>
<evidence type="ECO:0000256" key="16">
    <source>
        <dbReference type="ARBA" id="ARBA00023146"/>
    </source>
</evidence>
<evidence type="ECO:0000256" key="9">
    <source>
        <dbReference type="ARBA" id="ARBA00022598"/>
    </source>
</evidence>
<evidence type="ECO:0000256" key="15">
    <source>
        <dbReference type="ARBA" id="ARBA00022917"/>
    </source>
</evidence>
<dbReference type="EMBL" id="NCBC01000910">
    <property type="protein sequence ID" value="OYV72165.1"/>
    <property type="molecule type" value="Genomic_DNA"/>
</dbReference>
<dbReference type="Pfam" id="PF01588">
    <property type="entry name" value="tRNA_bind"/>
    <property type="match status" value="1"/>
</dbReference>
<evidence type="ECO:0000313" key="23">
    <source>
        <dbReference type="Proteomes" id="UP000216779"/>
    </source>
</evidence>
<dbReference type="InterPro" id="IPR004495">
    <property type="entry name" value="Met-tRNA-synth_bsu_C"/>
</dbReference>
<evidence type="ECO:0000256" key="7">
    <source>
        <dbReference type="ARBA" id="ARBA00022490"/>
    </source>
</evidence>
<dbReference type="FunFam" id="2.40.50.140:FF:000042">
    <property type="entry name" value="Methionine--tRNA ligase"/>
    <property type="match status" value="1"/>
</dbReference>
<keyword evidence="15" id="KW-0648">Protein biosynthesis</keyword>
<organism evidence="22 23">
    <name type="scientific">Acidithiobacillus ferrivorans</name>
    <dbReference type="NCBI Taxonomy" id="160808"/>
    <lineage>
        <taxon>Bacteria</taxon>
        <taxon>Pseudomonadati</taxon>
        <taxon>Pseudomonadota</taxon>
        <taxon>Acidithiobacillia</taxon>
        <taxon>Acidithiobacillales</taxon>
        <taxon>Acidithiobacillaceae</taxon>
        <taxon>Acidithiobacillus</taxon>
    </lineage>
</organism>
<keyword evidence="7" id="KW-0963">Cytoplasm</keyword>
<dbReference type="InterPro" id="IPR041872">
    <property type="entry name" value="Anticodon_Met"/>
</dbReference>
<comment type="subcellular location">
    <subcellularLocation>
        <location evidence="2">Cytoplasm</location>
    </subcellularLocation>
</comment>
<dbReference type="InterPro" id="IPR023458">
    <property type="entry name" value="Met-tRNA_ligase_1"/>
</dbReference>
<dbReference type="Pfam" id="PF19303">
    <property type="entry name" value="Anticodon_3"/>
    <property type="match status" value="1"/>
</dbReference>
<dbReference type="GO" id="GO:0000049">
    <property type="term" value="F:tRNA binding"/>
    <property type="evidence" value="ECO:0007669"/>
    <property type="project" value="UniProtKB-UniRule"/>
</dbReference>
<keyword evidence="10" id="KW-0479">Metal-binding</keyword>
<keyword evidence="13" id="KW-0067">ATP-binding</keyword>
<evidence type="ECO:0000256" key="3">
    <source>
        <dbReference type="ARBA" id="ARBA00008258"/>
    </source>
</evidence>
<evidence type="ECO:0000256" key="18">
    <source>
        <dbReference type="ARBA" id="ARBA00047364"/>
    </source>
</evidence>
<keyword evidence="12" id="KW-0862">Zinc</keyword>
<proteinExistence type="inferred from homology"/>
<keyword evidence="11" id="KW-0547">Nucleotide-binding</keyword>
<dbReference type="AlphaFoldDB" id="A0A257SG98"/>
<comment type="similarity">
    <text evidence="3">Belongs to the class-I aminoacyl-tRNA synthetase family. MetG type 1 subfamily.</text>
</comment>
<dbReference type="PROSITE" id="PS50886">
    <property type="entry name" value="TRBD"/>
    <property type="match status" value="1"/>
</dbReference>
<keyword evidence="14 19" id="KW-0694">RNA-binding</keyword>
<dbReference type="GO" id="GO:0005829">
    <property type="term" value="C:cytosol"/>
    <property type="evidence" value="ECO:0007669"/>
    <property type="project" value="TreeGrafter"/>
</dbReference>
<gene>
    <name evidence="22" type="ORF">B7Z70_15330</name>
</gene>
<sequence length="267" mass="29301">MAADLAEDQTFYQSLCQRREEIGQAYAEREYGRAMREIMAVADEVNAYVDRNAPWLLAKDTQRHADLHRVSTVILNGFRLLVTLLSPVLPRLTADAMTFLQSRNDWEGLDQPLLNHSIQPYQHLLQRMEKTQVDALIQTPTESPQTPTTPAPAPRSEASPTLSIEDFAKVDLRIARIAAAEAVEGADKLLKLTLDLGDETRTVFAGIKSAYPPEPLVGRLTVMVANLAPRKMRFGLSEGMVLAASGPAGGPFLLAPDSGAQPGMRVK</sequence>
<evidence type="ECO:0000256" key="4">
    <source>
        <dbReference type="ARBA" id="ARBA00011738"/>
    </source>
</evidence>
<evidence type="ECO:0000259" key="21">
    <source>
        <dbReference type="PROSITE" id="PS50886"/>
    </source>
</evidence>
<evidence type="ECO:0000256" key="8">
    <source>
        <dbReference type="ARBA" id="ARBA00022555"/>
    </source>
</evidence>
<dbReference type="InterPro" id="IPR002547">
    <property type="entry name" value="tRNA-bd_dom"/>
</dbReference>
<dbReference type="GO" id="GO:0006431">
    <property type="term" value="P:methionyl-tRNA aminoacylation"/>
    <property type="evidence" value="ECO:0007669"/>
    <property type="project" value="InterPro"/>
</dbReference>
<keyword evidence="8 19" id="KW-0820">tRNA-binding</keyword>
<evidence type="ECO:0000256" key="5">
    <source>
        <dbReference type="ARBA" id="ARBA00012838"/>
    </source>
</evidence>
<dbReference type="SUPFAM" id="SSF47323">
    <property type="entry name" value="Anticodon-binding domain of a subclass of class I aminoacyl-tRNA synthetases"/>
    <property type="match status" value="1"/>
</dbReference>
<dbReference type="EC" id="6.1.1.10" evidence="5"/>
<evidence type="ECO:0000256" key="20">
    <source>
        <dbReference type="SAM" id="MobiDB-lite"/>
    </source>
</evidence>
<feature type="domain" description="TRNA-binding" evidence="21">
    <location>
        <begin position="166"/>
        <end position="267"/>
    </location>
</feature>
<dbReference type="GO" id="GO:0046872">
    <property type="term" value="F:metal ion binding"/>
    <property type="evidence" value="ECO:0007669"/>
    <property type="project" value="UniProtKB-KW"/>
</dbReference>
<dbReference type="PANTHER" id="PTHR45765">
    <property type="entry name" value="METHIONINE--TRNA LIGASE"/>
    <property type="match status" value="1"/>
</dbReference>
<protein>
    <recommendedName>
        <fullName evidence="6">Methionine--tRNA ligase</fullName>
        <ecNumber evidence="5">6.1.1.10</ecNumber>
    </recommendedName>
    <alternativeName>
        <fullName evidence="17">Methionyl-tRNA synthetase</fullName>
    </alternativeName>
</protein>
<keyword evidence="16" id="KW-0030">Aminoacyl-tRNA synthetase</keyword>
<comment type="caution">
    <text evidence="22">The sequence shown here is derived from an EMBL/GenBank/DDBJ whole genome shotgun (WGS) entry which is preliminary data.</text>
</comment>
<evidence type="ECO:0000256" key="10">
    <source>
        <dbReference type="ARBA" id="ARBA00022723"/>
    </source>
</evidence>
<feature type="region of interest" description="Disordered" evidence="20">
    <location>
        <begin position="140"/>
        <end position="160"/>
    </location>
</feature>
<evidence type="ECO:0000256" key="2">
    <source>
        <dbReference type="ARBA" id="ARBA00004496"/>
    </source>
</evidence>
<comment type="catalytic activity">
    <reaction evidence="18">
        <text>tRNA(Met) + L-methionine + ATP = L-methionyl-tRNA(Met) + AMP + diphosphate</text>
        <dbReference type="Rhea" id="RHEA:13481"/>
        <dbReference type="Rhea" id="RHEA-COMP:9667"/>
        <dbReference type="Rhea" id="RHEA-COMP:9698"/>
        <dbReference type="ChEBI" id="CHEBI:30616"/>
        <dbReference type="ChEBI" id="CHEBI:33019"/>
        <dbReference type="ChEBI" id="CHEBI:57844"/>
        <dbReference type="ChEBI" id="CHEBI:78442"/>
        <dbReference type="ChEBI" id="CHEBI:78530"/>
        <dbReference type="ChEBI" id="CHEBI:456215"/>
        <dbReference type="EC" id="6.1.1.10"/>
    </reaction>
</comment>
<evidence type="ECO:0000256" key="11">
    <source>
        <dbReference type="ARBA" id="ARBA00022741"/>
    </source>
</evidence>
<comment type="subunit">
    <text evidence="4">Homodimer.</text>
</comment>
<evidence type="ECO:0000256" key="14">
    <source>
        <dbReference type="ARBA" id="ARBA00022884"/>
    </source>
</evidence>
<dbReference type="PANTHER" id="PTHR45765:SF1">
    <property type="entry name" value="METHIONINE--TRNA LIGASE, CYTOPLASMIC"/>
    <property type="match status" value="1"/>
</dbReference>
<evidence type="ECO:0000256" key="6">
    <source>
        <dbReference type="ARBA" id="ARBA00018753"/>
    </source>
</evidence>
<keyword evidence="9 22" id="KW-0436">Ligase</keyword>